<feature type="chain" id="PRO_5032279304" evidence="4">
    <location>
        <begin position="22"/>
        <end position="305"/>
    </location>
</feature>
<organism evidence="6 7">
    <name type="scientific">Comamonas testosteroni</name>
    <name type="common">Pseudomonas testosteroni</name>
    <dbReference type="NCBI Taxonomy" id="285"/>
    <lineage>
        <taxon>Bacteria</taxon>
        <taxon>Pseudomonadati</taxon>
        <taxon>Pseudomonadota</taxon>
        <taxon>Betaproteobacteria</taxon>
        <taxon>Burkholderiales</taxon>
        <taxon>Comamonadaceae</taxon>
        <taxon>Comamonas</taxon>
    </lineage>
</organism>
<keyword evidence="2 3" id="KW-0413">Isomerase</keyword>
<dbReference type="AlphaFoldDB" id="A0A8B4S1L7"/>
<dbReference type="Proteomes" id="UP000255070">
    <property type="component" value="Unassembled WGS sequence"/>
</dbReference>
<keyword evidence="4" id="KW-0732">Signal</keyword>
<dbReference type="PROSITE" id="PS01096">
    <property type="entry name" value="PPIC_PPIASE_1"/>
    <property type="match status" value="1"/>
</dbReference>
<dbReference type="InterPro" id="IPR027304">
    <property type="entry name" value="Trigger_fact/SurA_dom_sf"/>
</dbReference>
<accession>A0A8B4S1L7</accession>
<keyword evidence="3" id="KW-0697">Rotamase</keyword>
<name>A0A8B4S1L7_COMTE</name>
<comment type="similarity">
    <text evidence="1">Belongs to the PpiC/parvulin rotamase family.</text>
</comment>
<evidence type="ECO:0000256" key="2">
    <source>
        <dbReference type="ARBA" id="ARBA00023235"/>
    </source>
</evidence>
<dbReference type="PANTHER" id="PTHR47245:SF3">
    <property type="entry name" value="PEPTIDYL-PROLYL CIS-TRANS ISOMERASE, PPIC-TYPE-RELATED"/>
    <property type="match status" value="1"/>
</dbReference>
<proteinExistence type="inferred from homology"/>
<comment type="caution">
    <text evidence="6">The sequence shown here is derived from an EMBL/GenBank/DDBJ whole genome shotgun (WGS) entry which is preliminary data.</text>
</comment>
<dbReference type="InterPro" id="IPR050245">
    <property type="entry name" value="PrsA_foldase"/>
</dbReference>
<dbReference type="InterPro" id="IPR000297">
    <property type="entry name" value="PPIase_PpiC"/>
</dbReference>
<dbReference type="Gene3D" id="3.10.50.40">
    <property type="match status" value="1"/>
</dbReference>
<sequence length="305" mass="32976">MHSAISLALTVFMSCSTLAQAAPSPAKDSESPVANLGSINISAAEVQQLLRAMPEGERAKVKSNREGLENWLRQRLAGEALLRDAQRKKWAERPEVKSRIDAAVKETTARIVTGSYLESLVKLPAGFPSDAELRAAYERNRSQLNVAPTYRVAQIFLPVALDADGATIATVRSKAAELTKQSRAGDFAALAKEHSQDARSASKGGEVGNLPLAQLLPETREIVSSMQPNQISEPVRSASGFHVLKLLASQPARPATLEEVKPTLQAALREQRQQELVNEYLSKLAPSSEVKIDNAALEAALQRVN</sequence>
<dbReference type="InterPro" id="IPR046357">
    <property type="entry name" value="PPIase_dom_sf"/>
</dbReference>
<reference evidence="6 7" key="1">
    <citation type="submission" date="2018-06" db="EMBL/GenBank/DDBJ databases">
        <authorList>
            <consortium name="Pathogen Informatics"/>
            <person name="Doyle S."/>
        </authorList>
    </citation>
    <scope>NUCLEOTIDE SEQUENCE [LARGE SCALE GENOMIC DNA]</scope>
    <source>
        <strain evidence="6 7">NCTC10698</strain>
    </source>
</reference>
<dbReference type="Pfam" id="PF00639">
    <property type="entry name" value="Rotamase"/>
    <property type="match status" value="1"/>
</dbReference>
<evidence type="ECO:0000256" key="3">
    <source>
        <dbReference type="PROSITE-ProRule" id="PRU00278"/>
    </source>
</evidence>
<feature type="domain" description="PpiC" evidence="5">
    <location>
        <begin position="147"/>
        <end position="248"/>
    </location>
</feature>
<dbReference type="SUPFAM" id="SSF109998">
    <property type="entry name" value="Triger factor/SurA peptide-binding domain-like"/>
    <property type="match status" value="1"/>
</dbReference>
<evidence type="ECO:0000256" key="4">
    <source>
        <dbReference type="SAM" id="SignalP"/>
    </source>
</evidence>
<dbReference type="GO" id="GO:0003755">
    <property type="term" value="F:peptidyl-prolyl cis-trans isomerase activity"/>
    <property type="evidence" value="ECO:0007669"/>
    <property type="project" value="UniProtKB-KW"/>
</dbReference>
<dbReference type="InterPro" id="IPR023058">
    <property type="entry name" value="PPIase_PpiC_CS"/>
</dbReference>
<dbReference type="EC" id="5.2.1.8" evidence="6"/>
<gene>
    <name evidence="6" type="primary">prsA3</name>
    <name evidence="6" type="ORF">NCTC10698_01839</name>
</gene>
<dbReference type="EMBL" id="UFXL01000001">
    <property type="protein sequence ID" value="SUY76835.1"/>
    <property type="molecule type" value="Genomic_DNA"/>
</dbReference>
<protein>
    <submittedName>
        <fullName evidence="6">Foldase protein prsA 3</fullName>
        <ecNumber evidence="6">5.2.1.8</ecNumber>
    </submittedName>
</protein>
<evidence type="ECO:0000259" key="5">
    <source>
        <dbReference type="PROSITE" id="PS50198"/>
    </source>
</evidence>
<evidence type="ECO:0000313" key="7">
    <source>
        <dbReference type="Proteomes" id="UP000255070"/>
    </source>
</evidence>
<dbReference type="PANTHER" id="PTHR47245">
    <property type="entry name" value="PEPTIDYLPROLYL ISOMERASE"/>
    <property type="match status" value="1"/>
</dbReference>
<keyword evidence="7" id="KW-1185">Reference proteome</keyword>
<evidence type="ECO:0000313" key="6">
    <source>
        <dbReference type="EMBL" id="SUY76835.1"/>
    </source>
</evidence>
<evidence type="ECO:0000256" key="1">
    <source>
        <dbReference type="ARBA" id="ARBA00007656"/>
    </source>
</evidence>
<feature type="signal peptide" evidence="4">
    <location>
        <begin position="1"/>
        <end position="21"/>
    </location>
</feature>
<dbReference type="PROSITE" id="PS50198">
    <property type="entry name" value="PPIC_PPIASE_2"/>
    <property type="match status" value="1"/>
</dbReference>
<dbReference type="SUPFAM" id="SSF54534">
    <property type="entry name" value="FKBP-like"/>
    <property type="match status" value="1"/>
</dbReference>